<reference evidence="1 2" key="1">
    <citation type="submission" date="2020-08" db="EMBL/GenBank/DDBJ databases">
        <title>Genomic Encyclopedia of Type Strains, Phase IV (KMG-V): Genome sequencing to study the core and pangenomes of soil and plant-associated prokaryotes.</title>
        <authorList>
            <person name="Whitman W."/>
        </authorList>
    </citation>
    <scope>NUCLEOTIDE SEQUENCE [LARGE SCALE GENOMIC DNA]</scope>
    <source>
        <strain evidence="1 2">M8UP14</strain>
    </source>
</reference>
<comment type="caution">
    <text evidence="1">The sequence shown here is derived from an EMBL/GenBank/DDBJ whole genome shotgun (WGS) entry which is preliminary data.</text>
</comment>
<proteinExistence type="predicted"/>
<organism evidence="1 2">
    <name type="scientific">Granulicella aggregans</name>
    <dbReference type="NCBI Taxonomy" id="474949"/>
    <lineage>
        <taxon>Bacteria</taxon>
        <taxon>Pseudomonadati</taxon>
        <taxon>Acidobacteriota</taxon>
        <taxon>Terriglobia</taxon>
        <taxon>Terriglobales</taxon>
        <taxon>Acidobacteriaceae</taxon>
        <taxon>Granulicella</taxon>
    </lineage>
</organism>
<protein>
    <submittedName>
        <fullName evidence="1">Uncharacterized protein</fullName>
    </submittedName>
</protein>
<evidence type="ECO:0000313" key="1">
    <source>
        <dbReference type="EMBL" id="MBB5059095.1"/>
    </source>
</evidence>
<dbReference type="Proteomes" id="UP000540989">
    <property type="component" value="Unassembled WGS sequence"/>
</dbReference>
<name>A0A7W7ZFQ5_9BACT</name>
<dbReference type="RefSeq" id="WP_184219955.1">
    <property type="nucleotide sequence ID" value="NZ_JACHIP010000005.1"/>
</dbReference>
<dbReference type="AlphaFoldDB" id="A0A7W7ZFQ5"/>
<sequence>MPELTFTVAVFAQADQLILVGLEHDDAERAVSDAVARGYAFAGSIAVVANEPKVVIEPGYAATMALAGAVFAEMLGKQIQETSRRSHVEL</sequence>
<gene>
    <name evidence="1" type="ORF">HDF16_003818</name>
</gene>
<accession>A0A7W7ZFQ5</accession>
<evidence type="ECO:0000313" key="2">
    <source>
        <dbReference type="Proteomes" id="UP000540989"/>
    </source>
</evidence>
<keyword evidence="2" id="KW-1185">Reference proteome</keyword>
<dbReference type="EMBL" id="JACHIP010000005">
    <property type="protein sequence ID" value="MBB5059095.1"/>
    <property type="molecule type" value="Genomic_DNA"/>
</dbReference>